<accession>A0AAW1QT69</accession>
<dbReference type="GO" id="GO:0006465">
    <property type="term" value="P:signal peptide processing"/>
    <property type="evidence" value="ECO:0007669"/>
    <property type="project" value="InterPro"/>
</dbReference>
<dbReference type="InterPro" id="IPR002142">
    <property type="entry name" value="Peptidase_S49"/>
</dbReference>
<dbReference type="Gene3D" id="3.90.226.10">
    <property type="entry name" value="2-enoyl-CoA Hydratase, Chain A, domain 1"/>
    <property type="match status" value="3"/>
</dbReference>
<keyword evidence="3" id="KW-0645">Protease</keyword>
<dbReference type="Pfam" id="PF01343">
    <property type="entry name" value="Peptidase_S49"/>
    <property type="match status" value="2"/>
</dbReference>
<dbReference type="Proteomes" id="UP001489004">
    <property type="component" value="Unassembled WGS sequence"/>
</dbReference>
<keyword evidence="11" id="KW-1185">Reference proteome</keyword>
<evidence type="ECO:0000313" key="10">
    <source>
        <dbReference type="EMBL" id="KAK9824685.1"/>
    </source>
</evidence>
<comment type="caution">
    <text evidence="10">The sequence shown here is derived from an EMBL/GenBank/DDBJ whole genome shotgun (WGS) entry which is preliminary data.</text>
</comment>
<evidence type="ECO:0000256" key="4">
    <source>
        <dbReference type="ARBA" id="ARBA00022801"/>
    </source>
</evidence>
<organism evidence="10 11">
    <name type="scientific">[Myrmecia] bisecta</name>
    <dbReference type="NCBI Taxonomy" id="41462"/>
    <lineage>
        <taxon>Eukaryota</taxon>
        <taxon>Viridiplantae</taxon>
        <taxon>Chlorophyta</taxon>
        <taxon>core chlorophytes</taxon>
        <taxon>Trebouxiophyceae</taxon>
        <taxon>Trebouxiales</taxon>
        <taxon>Trebouxiaceae</taxon>
        <taxon>Myrmecia</taxon>
    </lineage>
</organism>
<keyword evidence="8" id="KW-0732">Signal</keyword>
<keyword evidence="5" id="KW-0720">Serine protease</keyword>
<keyword evidence="6" id="KW-0472">Membrane</keyword>
<keyword evidence="4" id="KW-0378">Hydrolase</keyword>
<dbReference type="InterPro" id="IPR004635">
    <property type="entry name" value="Pept_S49_SppA"/>
</dbReference>
<evidence type="ECO:0000313" key="11">
    <source>
        <dbReference type="Proteomes" id="UP001489004"/>
    </source>
</evidence>
<dbReference type="NCBIfam" id="TIGR00706">
    <property type="entry name" value="SppA_dom"/>
    <property type="match status" value="1"/>
</dbReference>
<dbReference type="InterPro" id="IPR029045">
    <property type="entry name" value="ClpP/crotonase-like_dom_sf"/>
</dbReference>
<dbReference type="PANTHER" id="PTHR33209">
    <property type="entry name" value="PROTEASE 4"/>
    <property type="match status" value="1"/>
</dbReference>
<sequence>MALQASSAKLCLYLLVAQAVRDSRRCACAVITQAETKTVSVASSQVFCTAAAEWQVPANVVKDIWPVFVESVLQLSHPVTSPEAAGVTVTAQQAEPGAQGPTTWEVTCVKLKPGTTSTYMLRVTLPYYIGPVRLSTVASIAGNDGSVFPAMAPLDFSRPVSAVYHGNHVGYRSAGRSVHSRAVVQSGVSPHVADQQATDQPISKPQAQPEQGEAAGDSADNGAGPLPSGDLVYEAPSALDRFWTSLKLLRALPWRRFKKGSVLVLELSGSITEQRQGRFGSATSMPQICEALQKAAYDPRIVGIYIKLAPLSAGWAKLQELRQYIGHFCQSGKFAVCYMTTASEKEYFLASACQEVYMPSTAQLSLRGFAVSGTFLRGVLDKVGVEPQVKRIGEYKSAGDQLLRKDMASAQREQLTALLGDIHDNFTATIAHARNKTVQEVEELLDAGLYDMEKVAAGGWLTGLRYEDEILEDLKKRTGGKPDKLRGVSLKKYASVNPSAFGLVGRKMIAVIRTAGAIVGGSQGPSSTVTADAVIKQLRAVGKDKSFVAVVLRVDSPGGDALASDLMWREIQQLAKKKPVIASMGDVAASGGYYLAMAANKIIAEPLTITGSIGVVTGKFNLSELYRKVGYSKEVISRGKYAELLNDSRPFTEEEEQYFSASAQFAYESFRDKAAHSRGMAVEDMQKVAQGRVWSGQRALQVKLVDGLGGMSRAIAVAKQAADIDAKEAVRVVELSKAKPSPLALVGGGASLGPVGAMQVLVQLILQPRSLLVGLAHGLGMPDALLLNPGRPAALMPPLDLTTSSGGSLGVLGVLAD</sequence>
<comment type="similarity">
    <text evidence="2">Belongs to the peptidase S49 family.</text>
</comment>
<protein>
    <recommendedName>
        <fullName evidence="9">Peptidase S49 domain-containing protein</fullName>
    </recommendedName>
</protein>
<proteinExistence type="inferred from homology"/>
<dbReference type="CDD" id="cd07018">
    <property type="entry name" value="S49_SppA_67K_type"/>
    <property type="match status" value="1"/>
</dbReference>
<dbReference type="AlphaFoldDB" id="A0AAW1QT69"/>
<reference evidence="10 11" key="1">
    <citation type="journal article" date="2024" name="Nat. Commun.">
        <title>Phylogenomics reveals the evolutionary origins of lichenization in chlorophyte algae.</title>
        <authorList>
            <person name="Puginier C."/>
            <person name="Libourel C."/>
            <person name="Otte J."/>
            <person name="Skaloud P."/>
            <person name="Haon M."/>
            <person name="Grisel S."/>
            <person name="Petersen M."/>
            <person name="Berrin J.G."/>
            <person name="Delaux P.M."/>
            <person name="Dal Grande F."/>
            <person name="Keller J."/>
        </authorList>
    </citation>
    <scope>NUCLEOTIDE SEQUENCE [LARGE SCALE GENOMIC DNA]</scope>
    <source>
        <strain evidence="10 11">SAG 2043</strain>
    </source>
</reference>
<dbReference type="EMBL" id="JALJOR010000002">
    <property type="protein sequence ID" value="KAK9824685.1"/>
    <property type="molecule type" value="Genomic_DNA"/>
</dbReference>
<dbReference type="GO" id="GO:0008236">
    <property type="term" value="F:serine-type peptidase activity"/>
    <property type="evidence" value="ECO:0007669"/>
    <property type="project" value="UniProtKB-KW"/>
</dbReference>
<feature type="region of interest" description="Disordered" evidence="7">
    <location>
        <begin position="184"/>
        <end position="227"/>
    </location>
</feature>
<name>A0AAW1QT69_9CHLO</name>
<dbReference type="InterPro" id="IPR047217">
    <property type="entry name" value="S49_SppA_67K_type_N"/>
</dbReference>
<comment type="subcellular location">
    <subcellularLocation>
        <location evidence="1">Membrane</location>
    </subcellularLocation>
</comment>
<dbReference type="CDD" id="cd07023">
    <property type="entry name" value="S49_Sppa_N_C"/>
    <property type="match status" value="1"/>
</dbReference>
<evidence type="ECO:0000256" key="2">
    <source>
        <dbReference type="ARBA" id="ARBA00008683"/>
    </source>
</evidence>
<dbReference type="InterPro" id="IPR047272">
    <property type="entry name" value="S49_SppA_C"/>
</dbReference>
<feature type="chain" id="PRO_5043946028" description="Peptidase S49 domain-containing protein" evidence="8">
    <location>
        <begin position="20"/>
        <end position="817"/>
    </location>
</feature>
<evidence type="ECO:0000256" key="8">
    <source>
        <dbReference type="SAM" id="SignalP"/>
    </source>
</evidence>
<evidence type="ECO:0000256" key="6">
    <source>
        <dbReference type="ARBA" id="ARBA00023136"/>
    </source>
</evidence>
<feature type="signal peptide" evidence="8">
    <location>
        <begin position="1"/>
        <end position="19"/>
    </location>
</feature>
<dbReference type="InterPro" id="IPR004634">
    <property type="entry name" value="Pept_S49_pIV"/>
</dbReference>
<feature type="domain" description="Peptidase S49" evidence="9">
    <location>
        <begin position="573"/>
        <end position="724"/>
    </location>
</feature>
<evidence type="ECO:0000256" key="1">
    <source>
        <dbReference type="ARBA" id="ARBA00004370"/>
    </source>
</evidence>
<dbReference type="PANTHER" id="PTHR33209:SF1">
    <property type="entry name" value="PEPTIDASE S49 DOMAIN-CONTAINING PROTEIN"/>
    <property type="match status" value="1"/>
</dbReference>
<gene>
    <name evidence="10" type="ORF">WJX72_012391</name>
</gene>
<evidence type="ECO:0000259" key="9">
    <source>
        <dbReference type="Pfam" id="PF01343"/>
    </source>
</evidence>
<dbReference type="SUPFAM" id="SSF52096">
    <property type="entry name" value="ClpP/crotonase"/>
    <property type="match status" value="2"/>
</dbReference>
<evidence type="ECO:0000256" key="5">
    <source>
        <dbReference type="ARBA" id="ARBA00022825"/>
    </source>
</evidence>
<feature type="compositionally biased region" description="Polar residues" evidence="7">
    <location>
        <begin position="195"/>
        <end position="209"/>
    </location>
</feature>
<dbReference type="GO" id="GO:0016020">
    <property type="term" value="C:membrane"/>
    <property type="evidence" value="ECO:0007669"/>
    <property type="project" value="UniProtKB-SubCell"/>
</dbReference>
<dbReference type="NCBIfam" id="TIGR00705">
    <property type="entry name" value="SppA_67K"/>
    <property type="match status" value="1"/>
</dbReference>
<feature type="domain" description="Peptidase S49" evidence="9">
    <location>
        <begin position="329"/>
        <end position="476"/>
    </location>
</feature>
<evidence type="ECO:0000256" key="7">
    <source>
        <dbReference type="SAM" id="MobiDB-lite"/>
    </source>
</evidence>
<evidence type="ECO:0000256" key="3">
    <source>
        <dbReference type="ARBA" id="ARBA00022670"/>
    </source>
</evidence>